<proteinExistence type="predicted"/>
<feature type="region of interest" description="Disordered" evidence="1">
    <location>
        <begin position="88"/>
        <end position="164"/>
    </location>
</feature>
<feature type="region of interest" description="Disordered" evidence="1">
    <location>
        <begin position="472"/>
        <end position="519"/>
    </location>
</feature>
<feature type="compositionally biased region" description="Polar residues" evidence="1">
    <location>
        <begin position="493"/>
        <end position="512"/>
    </location>
</feature>
<dbReference type="AlphaFoldDB" id="A0AAE0LF58"/>
<feature type="region of interest" description="Disordered" evidence="1">
    <location>
        <begin position="696"/>
        <end position="736"/>
    </location>
</feature>
<feature type="region of interest" description="Disordered" evidence="1">
    <location>
        <begin position="177"/>
        <end position="203"/>
    </location>
</feature>
<organism evidence="2 3">
    <name type="scientific">Cymbomonas tetramitiformis</name>
    <dbReference type="NCBI Taxonomy" id="36881"/>
    <lineage>
        <taxon>Eukaryota</taxon>
        <taxon>Viridiplantae</taxon>
        <taxon>Chlorophyta</taxon>
        <taxon>Pyramimonadophyceae</taxon>
        <taxon>Pyramimonadales</taxon>
        <taxon>Pyramimonadaceae</taxon>
        <taxon>Cymbomonas</taxon>
    </lineage>
</organism>
<reference evidence="2 3" key="1">
    <citation type="journal article" date="2015" name="Genome Biol. Evol.">
        <title>Comparative Genomics of a Bacterivorous Green Alga Reveals Evolutionary Causalities and Consequences of Phago-Mixotrophic Mode of Nutrition.</title>
        <authorList>
            <person name="Burns J.A."/>
            <person name="Paasch A."/>
            <person name="Narechania A."/>
            <person name="Kim E."/>
        </authorList>
    </citation>
    <scope>NUCLEOTIDE SEQUENCE [LARGE SCALE GENOMIC DNA]</scope>
    <source>
        <strain evidence="2 3">PLY_AMNH</strain>
    </source>
</reference>
<feature type="compositionally biased region" description="Pro residues" evidence="1">
    <location>
        <begin position="98"/>
        <end position="147"/>
    </location>
</feature>
<sequence length="736" mass="75913">MSACAIPPSPLPPSPSPPPPYPPVPLPPPSPSPPPPPPPPPSPPSVLFPPPVEPFYGVYLSPEPALLPAAAGGTPAGFYGIAESAPSLTAAPTTSLPPLSPAPGPPSSPALSPPPPRPPPPYPPPPPPPHCPPPVRPPAPAEAPAPPDGITFYGFEAPEGQPGEINSTAHIIASIFTSISPPSSPPPQPLPPSSPPSFPPPMPPCSPPPLPPWWPPLPPPLPPSPPPPDPEVLCSCGEDGFGLRANTTFPECECVALVQARLYLTPPPQLLNTELLVQELATNFNVSEYQVVLTSILRANATAEDGEVTKRRARQLRASRPTIAGSDVELEVQPEHGAYELPGQQADDILALLHSALGKTCVPTVTADATVPGEATGKPPLPPGNLTEVEDVETCQLQLSLQFGAYGVADVYAPAYAPDAPPPPEDVDDDSTWMDTHLLLIMASAGGLLLVAACGGAAWYCYPGRERVERVGGDVRNSDGGFSPPRSLPAEAQQMNAQRRLASQDTLMQSTEGAPADPLPAARGDLPPVIPPPGRTGLLGVRQSRNPSVMLPPLQSINASPPADFSVSPTRPQGGSMSGAPGAIISQSGGFVGALASPVQGISSVIAGIRSPGSPSKSPKQLEMAGFFKARGEGSMGKKGAAMERESLLAESFTSTVASTSNMHGRLSIDPGAGGPEAQGSEPSFLARLSPLNVNTGYQVLSPGSQRQPNFDLADDEEEDSGGYNPPAPPAPDERF</sequence>
<gene>
    <name evidence="2" type="ORF">CYMTET_9292</name>
</gene>
<dbReference type="EMBL" id="LGRX02003080">
    <property type="protein sequence ID" value="KAK3282993.1"/>
    <property type="molecule type" value="Genomic_DNA"/>
</dbReference>
<dbReference type="PRINTS" id="PR01217">
    <property type="entry name" value="PRICHEXTENSN"/>
</dbReference>
<feature type="region of interest" description="Disordered" evidence="1">
    <location>
        <begin position="661"/>
        <end position="683"/>
    </location>
</feature>
<feature type="compositionally biased region" description="Pro residues" evidence="1">
    <location>
        <begin position="7"/>
        <end position="47"/>
    </location>
</feature>
<comment type="caution">
    <text evidence="2">The sequence shown here is derived from an EMBL/GenBank/DDBJ whole genome shotgun (WGS) entry which is preliminary data.</text>
</comment>
<evidence type="ECO:0000256" key="1">
    <source>
        <dbReference type="SAM" id="MobiDB-lite"/>
    </source>
</evidence>
<feature type="compositionally biased region" description="Pro residues" evidence="1">
    <location>
        <begin position="182"/>
        <end position="203"/>
    </location>
</feature>
<evidence type="ECO:0000313" key="3">
    <source>
        <dbReference type="Proteomes" id="UP001190700"/>
    </source>
</evidence>
<name>A0AAE0LF58_9CHLO</name>
<feature type="compositionally biased region" description="Pro residues" evidence="1">
    <location>
        <begin position="726"/>
        <end position="736"/>
    </location>
</feature>
<feature type="compositionally biased region" description="Low complexity" evidence="1">
    <location>
        <begin position="88"/>
        <end position="97"/>
    </location>
</feature>
<dbReference type="Proteomes" id="UP001190700">
    <property type="component" value="Unassembled WGS sequence"/>
</dbReference>
<feature type="region of interest" description="Disordered" evidence="1">
    <location>
        <begin position="1"/>
        <end position="47"/>
    </location>
</feature>
<protein>
    <submittedName>
        <fullName evidence="2">Uncharacterized protein</fullName>
    </submittedName>
</protein>
<accession>A0AAE0LF58</accession>
<keyword evidence="3" id="KW-1185">Reference proteome</keyword>
<evidence type="ECO:0000313" key="2">
    <source>
        <dbReference type="EMBL" id="KAK3282993.1"/>
    </source>
</evidence>
<feature type="compositionally biased region" description="Polar residues" evidence="1">
    <location>
        <begin position="696"/>
        <end position="709"/>
    </location>
</feature>